<protein>
    <submittedName>
        <fullName evidence="3">Mannose-6-phosphate isomerase</fullName>
    </submittedName>
</protein>
<dbReference type="OrthoDB" id="9806359at2"/>
<dbReference type="EMBL" id="FMTS01000004">
    <property type="protein sequence ID" value="SCW67238.1"/>
    <property type="molecule type" value="Genomic_DNA"/>
</dbReference>
<accession>A0A1G4SDU7</accession>
<dbReference type="Proteomes" id="UP000199150">
    <property type="component" value="Unassembled WGS sequence"/>
</dbReference>
<evidence type="ECO:0000313" key="4">
    <source>
        <dbReference type="Proteomes" id="UP000199150"/>
    </source>
</evidence>
<dbReference type="PANTHER" id="PTHR15108">
    <property type="entry name" value="N-ACYLGLUCOSAMINE-2-EPIMERASE"/>
    <property type="match status" value="1"/>
</dbReference>
<evidence type="ECO:0000256" key="1">
    <source>
        <dbReference type="ARBA" id="ARBA00008558"/>
    </source>
</evidence>
<name>A0A1G4SDU7_9CAUL</name>
<dbReference type="AlphaFoldDB" id="A0A1G4SDU7"/>
<keyword evidence="4" id="KW-1185">Reference proteome</keyword>
<dbReference type="InterPro" id="IPR012341">
    <property type="entry name" value="6hp_glycosidase-like_sf"/>
</dbReference>
<dbReference type="GO" id="GO:0016853">
    <property type="term" value="F:isomerase activity"/>
    <property type="evidence" value="ECO:0007669"/>
    <property type="project" value="UniProtKB-KW"/>
</dbReference>
<sequence length="387" mass="43554">MPTLAQALVEKQQSLRQWLFDHALPLWWDIGGDREKGGFFEKINLDGKPDDVDRRTRVAARQVYSYALARRMGYPGDTDGPIDQGLKWLAGPARNPGTGMLYATLKPDGTVVRGEFDFYDHAFAMLAYASAYRVRPDDKSLEAAGVAIRDKIIADYSHPVRGFEEANPRTLPLKANPHMHMFEACLAWIEAGGDDKWRDIAAEIADLCVEKFLHPETGALREFFDGDWNVMPGEAGRIVEPGHQFEWAWLFLRWAEMTGQDRYMKTAQRLIDIADVAGTDPKRNVTMFELWDDFTVKDAKARLWSQTERMKAFTALSQAAKTAAEKESAIASLILATSGLQLYLSTEIEGLYRDRMKPDGTFEIEPAPASSLYHIICAIDELASVKL</sequence>
<proteinExistence type="inferred from homology"/>
<comment type="similarity">
    <text evidence="1">Belongs to the N-acylglucosamine 2-epimerase family.</text>
</comment>
<organism evidence="3 4">
    <name type="scientific">Asticcacaulis taihuensis</name>
    <dbReference type="NCBI Taxonomy" id="260084"/>
    <lineage>
        <taxon>Bacteria</taxon>
        <taxon>Pseudomonadati</taxon>
        <taxon>Pseudomonadota</taxon>
        <taxon>Alphaproteobacteria</taxon>
        <taxon>Caulobacterales</taxon>
        <taxon>Caulobacteraceae</taxon>
        <taxon>Asticcacaulis</taxon>
    </lineage>
</organism>
<evidence type="ECO:0000313" key="3">
    <source>
        <dbReference type="EMBL" id="SCW67238.1"/>
    </source>
</evidence>
<keyword evidence="2 3" id="KW-0413">Isomerase</keyword>
<dbReference type="SUPFAM" id="SSF48208">
    <property type="entry name" value="Six-hairpin glycosidases"/>
    <property type="match status" value="1"/>
</dbReference>
<gene>
    <name evidence="3" type="ORF">SAMN02927928_2593</name>
</gene>
<dbReference type="GO" id="GO:0005975">
    <property type="term" value="P:carbohydrate metabolic process"/>
    <property type="evidence" value="ECO:0007669"/>
    <property type="project" value="InterPro"/>
</dbReference>
<dbReference type="RefSeq" id="WP_090648645.1">
    <property type="nucleotide sequence ID" value="NZ_CBCRYE010000002.1"/>
</dbReference>
<dbReference type="Gene3D" id="1.50.10.10">
    <property type="match status" value="1"/>
</dbReference>
<dbReference type="InterPro" id="IPR008928">
    <property type="entry name" value="6-hairpin_glycosidase_sf"/>
</dbReference>
<dbReference type="InterPro" id="IPR010819">
    <property type="entry name" value="AGE/CE"/>
</dbReference>
<reference evidence="4" key="1">
    <citation type="submission" date="2016-10" db="EMBL/GenBank/DDBJ databases">
        <authorList>
            <person name="Varghese N."/>
            <person name="Submissions S."/>
        </authorList>
    </citation>
    <scope>NUCLEOTIDE SEQUENCE [LARGE SCALE GENOMIC DNA]</scope>
    <source>
        <strain evidence="4">CGMCC 1.3431</strain>
    </source>
</reference>
<evidence type="ECO:0000256" key="2">
    <source>
        <dbReference type="ARBA" id="ARBA00023235"/>
    </source>
</evidence>
<dbReference type="STRING" id="260084.SAMN02927928_2593"/>
<dbReference type="Pfam" id="PF07221">
    <property type="entry name" value="GlcNAc_2-epim"/>
    <property type="match status" value="1"/>
</dbReference>